<keyword evidence="2" id="KW-1185">Reference proteome</keyword>
<protein>
    <submittedName>
        <fullName evidence="1">Uncharacterized protein</fullName>
    </submittedName>
</protein>
<gene>
    <name evidence="1" type="ORF">ALECFALPRED_001905</name>
</gene>
<sequence>MRIHILINSLLRRGGIQRISKTGFGVLDYLLQVTPLDDLRRLYGIKIFGVEVCVRVKFLVNYRG</sequence>
<evidence type="ECO:0000313" key="1">
    <source>
        <dbReference type="EMBL" id="CAF9905911.1"/>
    </source>
</evidence>
<proteinExistence type="predicted"/>
<evidence type="ECO:0000313" key="2">
    <source>
        <dbReference type="Proteomes" id="UP000664203"/>
    </source>
</evidence>
<name>A0A8H3EFR1_9LECA</name>
<comment type="caution">
    <text evidence="1">The sequence shown here is derived from an EMBL/GenBank/DDBJ whole genome shotgun (WGS) entry which is preliminary data.</text>
</comment>
<organism evidence="1 2">
    <name type="scientific">Alectoria fallacina</name>
    <dbReference type="NCBI Taxonomy" id="1903189"/>
    <lineage>
        <taxon>Eukaryota</taxon>
        <taxon>Fungi</taxon>
        <taxon>Dikarya</taxon>
        <taxon>Ascomycota</taxon>
        <taxon>Pezizomycotina</taxon>
        <taxon>Lecanoromycetes</taxon>
        <taxon>OSLEUM clade</taxon>
        <taxon>Lecanoromycetidae</taxon>
        <taxon>Lecanorales</taxon>
        <taxon>Lecanorineae</taxon>
        <taxon>Parmeliaceae</taxon>
        <taxon>Alectoria</taxon>
    </lineage>
</organism>
<dbReference type="Proteomes" id="UP000664203">
    <property type="component" value="Unassembled WGS sequence"/>
</dbReference>
<dbReference type="AlphaFoldDB" id="A0A8H3EFR1"/>
<dbReference type="EMBL" id="CAJPDR010000015">
    <property type="protein sequence ID" value="CAF9905911.1"/>
    <property type="molecule type" value="Genomic_DNA"/>
</dbReference>
<accession>A0A8H3EFR1</accession>
<reference evidence="1" key="1">
    <citation type="submission" date="2021-03" db="EMBL/GenBank/DDBJ databases">
        <authorList>
            <person name="Tagirdzhanova G."/>
        </authorList>
    </citation>
    <scope>NUCLEOTIDE SEQUENCE</scope>
</reference>